<dbReference type="SUPFAM" id="SSF53474">
    <property type="entry name" value="alpha/beta-Hydrolases"/>
    <property type="match status" value="1"/>
</dbReference>
<evidence type="ECO:0000313" key="2">
    <source>
        <dbReference type="Proteomes" id="UP000603904"/>
    </source>
</evidence>
<dbReference type="InterPro" id="IPR029058">
    <property type="entry name" value="AB_hydrolase_fold"/>
</dbReference>
<organism evidence="1 2">
    <name type="scientific">Microbispora corallina</name>
    <dbReference type="NCBI Taxonomy" id="83302"/>
    <lineage>
        <taxon>Bacteria</taxon>
        <taxon>Bacillati</taxon>
        <taxon>Actinomycetota</taxon>
        <taxon>Actinomycetes</taxon>
        <taxon>Streptosporangiales</taxon>
        <taxon>Streptosporangiaceae</taxon>
        <taxon>Microbispora</taxon>
    </lineage>
</organism>
<keyword evidence="2" id="KW-1185">Reference proteome</keyword>
<dbReference type="Pfam" id="PF00756">
    <property type="entry name" value="Esterase"/>
    <property type="match status" value="1"/>
</dbReference>
<dbReference type="RefSeq" id="WP_204058966.1">
    <property type="nucleotide sequence ID" value="NZ_BAAAGP010000024.1"/>
</dbReference>
<dbReference type="InterPro" id="IPR050583">
    <property type="entry name" value="Mycobacterial_A85_antigen"/>
</dbReference>
<reference evidence="1 2" key="1">
    <citation type="submission" date="2021-01" db="EMBL/GenBank/DDBJ databases">
        <title>Whole genome shotgun sequence of Microbispora corallina NBRC 16416.</title>
        <authorList>
            <person name="Komaki H."/>
            <person name="Tamura T."/>
        </authorList>
    </citation>
    <scope>NUCLEOTIDE SEQUENCE [LARGE SCALE GENOMIC DNA]</scope>
    <source>
        <strain evidence="1 2">NBRC 16416</strain>
    </source>
</reference>
<name>A0ABQ4G3R9_9ACTN</name>
<evidence type="ECO:0008006" key="3">
    <source>
        <dbReference type="Google" id="ProtNLM"/>
    </source>
</evidence>
<dbReference type="PANTHER" id="PTHR48098">
    <property type="entry name" value="ENTEROCHELIN ESTERASE-RELATED"/>
    <property type="match status" value="1"/>
</dbReference>
<sequence>MRRLVAALTVLVLVGACARHDGAAVRPSGASPGPRLVSVEDLGGRVDLLTVDSPALGRKASVWVVRPRGWRPGSTGWPALYLLHGCCESRADSWLAEGGAERLTGDLDAVVIVPEGGPMGWYSDWLRGPAWETFHMTEVRGVVERRYGVGDRRAVAGLSMGGLGALAYAARHPGVFQAAASFSGVLDTSYDRPGLEELMRSFGVDPADLWGTPPAGTWREHNPVDLAARLKGVRLFVSCGDGEPGPLDGAGAALDRGERAILVRNRRFVAAARAAGVPVTTDFYGPGTHTWPYWERELDRALPTLAGSWRPGPSANPMPTA</sequence>
<accession>A0ABQ4G3R9</accession>
<proteinExistence type="predicted"/>
<dbReference type="Gene3D" id="3.40.50.1820">
    <property type="entry name" value="alpha/beta hydrolase"/>
    <property type="match status" value="1"/>
</dbReference>
<comment type="caution">
    <text evidence="1">The sequence shown here is derived from an EMBL/GenBank/DDBJ whole genome shotgun (WGS) entry which is preliminary data.</text>
</comment>
<evidence type="ECO:0000313" key="1">
    <source>
        <dbReference type="EMBL" id="GIH41643.1"/>
    </source>
</evidence>
<dbReference type="EMBL" id="BOOC01000023">
    <property type="protein sequence ID" value="GIH41643.1"/>
    <property type="molecule type" value="Genomic_DNA"/>
</dbReference>
<dbReference type="PROSITE" id="PS51257">
    <property type="entry name" value="PROKAR_LIPOPROTEIN"/>
    <property type="match status" value="1"/>
</dbReference>
<dbReference type="PANTHER" id="PTHR48098:SF1">
    <property type="entry name" value="DIACYLGLYCEROL ACYLTRANSFERASE_MYCOLYLTRANSFERASE AG85A"/>
    <property type="match status" value="1"/>
</dbReference>
<dbReference type="InterPro" id="IPR000801">
    <property type="entry name" value="Esterase-like"/>
</dbReference>
<dbReference type="Proteomes" id="UP000603904">
    <property type="component" value="Unassembled WGS sequence"/>
</dbReference>
<gene>
    <name evidence="1" type="ORF">Mco01_46430</name>
</gene>
<protein>
    <recommendedName>
        <fullName evidence="3">Esterase family protein</fullName>
    </recommendedName>
</protein>